<evidence type="ECO:0000313" key="6">
    <source>
        <dbReference type="Proteomes" id="UP001189429"/>
    </source>
</evidence>
<dbReference type="PROSITE" id="PS50297">
    <property type="entry name" value="ANK_REP_REGION"/>
    <property type="match status" value="1"/>
</dbReference>
<sequence>MSVLPGPCHMTRLHRGAVGRLCRSVGPPGDLDVGMARASALCVARPAPEDLGHTLMHWAALSGGFAGVEFLSKAHGPRGPRGRQAAQNGQTPLMWAVIRGHVKAAKVLLDARADPLARDSLGASPLVLCIQHQKPASFLLLARAPRRSRRSRRRPRPRRRRRL</sequence>
<keyword evidence="1" id="KW-0677">Repeat</keyword>
<dbReference type="PROSITE" id="PS50088">
    <property type="entry name" value="ANK_REPEAT"/>
    <property type="match status" value="1"/>
</dbReference>
<evidence type="ECO:0000256" key="4">
    <source>
        <dbReference type="SAM" id="MobiDB-lite"/>
    </source>
</evidence>
<keyword evidence="6" id="KW-1185">Reference proteome</keyword>
<dbReference type="PANTHER" id="PTHR24161:SF85">
    <property type="entry name" value="PALMITOYLTRANSFERASE HIP14"/>
    <property type="match status" value="1"/>
</dbReference>
<dbReference type="PANTHER" id="PTHR24161">
    <property type="entry name" value="ANK_REP_REGION DOMAIN-CONTAINING PROTEIN-RELATED"/>
    <property type="match status" value="1"/>
</dbReference>
<name>A0ABN9XVJ3_9DINO</name>
<accession>A0ABN9XVJ3</accession>
<organism evidence="5 6">
    <name type="scientific">Prorocentrum cordatum</name>
    <dbReference type="NCBI Taxonomy" id="2364126"/>
    <lineage>
        <taxon>Eukaryota</taxon>
        <taxon>Sar</taxon>
        <taxon>Alveolata</taxon>
        <taxon>Dinophyceae</taxon>
        <taxon>Prorocentrales</taxon>
        <taxon>Prorocentraceae</taxon>
        <taxon>Prorocentrum</taxon>
    </lineage>
</organism>
<keyword evidence="2 3" id="KW-0040">ANK repeat</keyword>
<evidence type="ECO:0000256" key="3">
    <source>
        <dbReference type="PROSITE-ProRule" id="PRU00023"/>
    </source>
</evidence>
<dbReference type="Gene3D" id="1.25.40.20">
    <property type="entry name" value="Ankyrin repeat-containing domain"/>
    <property type="match status" value="1"/>
</dbReference>
<evidence type="ECO:0000313" key="5">
    <source>
        <dbReference type="EMBL" id="CAK0904089.1"/>
    </source>
</evidence>
<dbReference type="Proteomes" id="UP001189429">
    <property type="component" value="Unassembled WGS sequence"/>
</dbReference>
<dbReference type="EMBL" id="CAUYUJ010021348">
    <property type="protein sequence ID" value="CAK0904089.1"/>
    <property type="molecule type" value="Genomic_DNA"/>
</dbReference>
<proteinExistence type="predicted"/>
<evidence type="ECO:0000256" key="1">
    <source>
        <dbReference type="ARBA" id="ARBA00022737"/>
    </source>
</evidence>
<dbReference type="SUPFAM" id="SSF48403">
    <property type="entry name" value="Ankyrin repeat"/>
    <property type="match status" value="1"/>
</dbReference>
<feature type="repeat" description="ANK" evidence="3">
    <location>
        <begin position="88"/>
        <end position="120"/>
    </location>
</feature>
<reference evidence="5" key="1">
    <citation type="submission" date="2023-10" db="EMBL/GenBank/DDBJ databases">
        <authorList>
            <person name="Chen Y."/>
            <person name="Shah S."/>
            <person name="Dougan E. K."/>
            <person name="Thang M."/>
            <person name="Chan C."/>
        </authorList>
    </citation>
    <scope>NUCLEOTIDE SEQUENCE [LARGE SCALE GENOMIC DNA]</scope>
</reference>
<comment type="caution">
    <text evidence="5">The sequence shown here is derived from an EMBL/GenBank/DDBJ whole genome shotgun (WGS) entry which is preliminary data.</text>
</comment>
<feature type="region of interest" description="Disordered" evidence="4">
    <location>
        <begin position="143"/>
        <end position="163"/>
    </location>
</feature>
<protein>
    <submittedName>
        <fullName evidence="5">Uncharacterized protein</fullName>
    </submittedName>
</protein>
<dbReference type="InterPro" id="IPR036770">
    <property type="entry name" value="Ankyrin_rpt-contain_sf"/>
</dbReference>
<dbReference type="Pfam" id="PF12796">
    <property type="entry name" value="Ank_2"/>
    <property type="match status" value="1"/>
</dbReference>
<gene>
    <name evidence="5" type="ORF">PCOR1329_LOCUS80224</name>
</gene>
<feature type="compositionally biased region" description="Basic residues" evidence="4">
    <location>
        <begin position="144"/>
        <end position="163"/>
    </location>
</feature>
<dbReference type="SMART" id="SM00248">
    <property type="entry name" value="ANK"/>
    <property type="match status" value="1"/>
</dbReference>
<evidence type="ECO:0000256" key="2">
    <source>
        <dbReference type="ARBA" id="ARBA00023043"/>
    </source>
</evidence>
<dbReference type="InterPro" id="IPR002110">
    <property type="entry name" value="Ankyrin_rpt"/>
</dbReference>